<evidence type="ECO:0000256" key="1">
    <source>
        <dbReference type="SAM" id="Phobius"/>
    </source>
</evidence>
<feature type="domain" description="Acyltransferase 3" evidence="2">
    <location>
        <begin position="11"/>
        <end position="328"/>
    </location>
</feature>
<comment type="caution">
    <text evidence="3">The sequence shown here is derived from an EMBL/GenBank/DDBJ whole genome shotgun (WGS) entry which is preliminary data.</text>
</comment>
<dbReference type="Proteomes" id="UP000486602">
    <property type="component" value="Unassembled WGS sequence"/>
</dbReference>
<feature type="transmembrane region" description="Helical" evidence="1">
    <location>
        <begin position="248"/>
        <end position="265"/>
    </location>
</feature>
<dbReference type="InterPro" id="IPR002656">
    <property type="entry name" value="Acyl_transf_3_dom"/>
</dbReference>
<keyword evidence="4" id="KW-1185">Reference proteome</keyword>
<dbReference type="Pfam" id="PF01757">
    <property type="entry name" value="Acyl_transf_3"/>
    <property type="match status" value="1"/>
</dbReference>
<keyword evidence="1" id="KW-1133">Transmembrane helix</keyword>
<evidence type="ECO:0000313" key="3">
    <source>
        <dbReference type="EMBL" id="NEN23441.1"/>
    </source>
</evidence>
<feature type="transmembrane region" description="Helical" evidence="1">
    <location>
        <begin position="153"/>
        <end position="176"/>
    </location>
</feature>
<protein>
    <submittedName>
        <fullName evidence="3">Acyltransferase</fullName>
    </submittedName>
</protein>
<feature type="transmembrane region" description="Helical" evidence="1">
    <location>
        <begin position="77"/>
        <end position="96"/>
    </location>
</feature>
<keyword evidence="3" id="KW-0012">Acyltransferase</keyword>
<feature type="transmembrane region" description="Helical" evidence="1">
    <location>
        <begin position="211"/>
        <end position="228"/>
    </location>
</feature>
<keyword evidence="1" id="KW-0472">Membrane</keyword>
<evidence type="ECO:0000259" key="2">
    <source>
        <dbReference type="Pfam" id="PF01757"/>
    </source>
</evidence>
<dbReference type="AlphaFoldDB" id="A0A7K3WQX9"/>
<accession>A0A7K3WQX9</accession>
<dbReference type="RefSeq" id="WP_163284677.1">
    <property type="nucleotide sequence ID" value="NZ_JAAGVY010000011.1"/>
</dbReference>
<reference evidence="3 4" key="1">
    <citation type="submission" date="2020-02" db="EMBL/GenBank/DDBJ databases">
        <title>Out from the shadows clarifying the taxonomy of the family Cryomorphaceae and related taxa by utilizing the GTDB taxonomic framework.</title>
        <authorList>
            <person name="Bowman J.P."/>
        </authorList>
    </citation>
    <scope>NUCLEOTIDE SEQUENCE [LARGE SCALE GENOMIC DNA]</scope>
    <source>
        <strain evidence="3 4">QSSC 1-22</strain>
    </source>
</reference>
<evidence type="ECO:0000313" key="4">
    <source>
        <dbReference type="Proteomes" id="UP000486602"/>
    </source>
</evidence>
<organism evidence="3 4">
    <name type="scientific">Cryomorpha ignava</name>
    <dbReference type="NCBI Taxonomy" id="101383"/>
    <lineage>
        <taxon>Bacteria</taxon>
        <taxon>Pseudomonadati</taxon>
        <taxon>Bacteroidota</taxon>
        <taxon>Flavobacteriia</taxon>
        <taxon>Flavobacteriales</taxon>
        <taxon>Cryomorphaceae</taxon>
        <taxon>Cryomorpha</taxon>
    </lineage>
</organism>
<sequence>MRTPSLSKRNIKLDLLRLLGVLVIMVAHADPPEWIFNLRNFGTPLLILGSALTYAFIYKSKNIEDKNYFFKKRLKRLIIPAWIFLTFFFLLFYVASQSLNKEFPFSTIGIINSYNFYAGIGFVWILKVYIILALLTPFALSISKSTAINNKRYFWLISLIYLGYELFITLFFHYIPEAFREPVSNTFLVVIPYSVLYFYGLRLHTLSDRNLIIIIFSSLVLTVSLILHKYLDAGTFVPTQVYKYPPTLYYLAYAFFCINLIYYIISRHLNVESNRANNIIIWLSSNSLWIYLWHILGYYLWLTFINDLNIKISTFNLFLIKASFLLSFGCAITHLQLYLVAILQPRTNPIFQRFLVFLN</sequence>
<feature type="transmembrane region" description="Helical" evidence="1">
    <location>
        <begin position="277"/>
        <end position="302"/>
    </location>
</feature>
<proteinExistence type="predicted"/>
<keyword evidence="3" id="KW-0808">Transferase</keyword>
<keyword evidence="1" id="KW-0812">Transmembrane</keyword>
<gene>
    <name evidence="3" type="ORF">G3O08_08000</name>
</gene>
<name>A0A7K3WQX9_9FLAO</name>
<feature type="transmembrane region" description="Helical" evidence="1">
    <location>
        <begin position="116"/>
        <end position="141"/>
    </location>
</feature>
<feature type="transmembrane region" description="Helical" evidence="1">
    <location>
        <begin position="182"/>
        <end position="199"/>
    </location>
</feature>
<dbReference type="GO" id="GO:0016747">
    <property type="term" value="F:acyltransferase activity, transferring groups other than amino-acyl groups"/>
    <property type="evidence" value="ECO:0007669"/>
    <property type="project" value="InterPro"/>
</dbReference>
<feature type="transmembrane region" description="Helical" evidence="1">
    <location>
        <begin position="322"/>
        <end position="343"/>
    </location>
</feature>
<feature type="transmembrane region" description="Helical" evidence="1">
    <location>
        <begin position="39"/>
        <end position="57"/>
    </location>
</feature>
<dbReference type="EMBL" id="JAAGVY010000011">
    <property type="protein sequence ID" value="NEN23441.1"/>
    <property type="molecule type" value="Genomic_DNA"/>
</dbReference>